<name>A0AAV9N9I3_9EURO</name>
<dbReference type="Proteomes" id="UP001358417">
    <property type="component" value="Unassembled WGS sequence"/>
</dbReference>
<dbReference type="InterPro" id="IPR008030">
    <property type="entry name" value="NmrA-like"/>
</dbReference>
<keyword evidence="2" id="KW-0521">NADP</keyword>
<dbReference type="PANTHER" id="PTHR42748">
    <property type="entry name" value="NITROGEN METABOLITE REPRESSION PROTEIN NMRA FAMILY MEMBER"/>
    <property type="match status" value="1"/>
</dbReference>
<dbReference type="InterPro" id="IPR036291">
    <property type="entry name" value="NAD(P)-bd_dom_sf"/>
</dbReference>
<keyword evidence="5" id="KW-1185">Reference proteome</keyword>
<evidence type="ECO:0000259" key="3">
    <source>
        <dbReference type="Pfam" id="PF05368"/>
    </source>
</evidence>
<dbReference type="EMBL" id="JAVRRD010000013">
    <property type="protein sequence ID" value="KAK5052510.1"/>
    <property type="molecule type" value="Genomic_DNA"/>
</dbReference>
<evidence type="ECO:0000313" key="5">
    <source>
        <dbReference type="Proteomes" id="UP001358417"/>
    </source>
</evidence>
<dbReference type="InterPro" id="IPR051164">
    <property type="entry name" value="NmrA-like_oxidored"/>
</dbReference>
<evidence type="ECO:0000256" key="2">
    <source>
        <dbReference type="ARBA" id="ARBA00022857"/>
    </source>
</evidence>
<reference evidence="4 5" key="1">
    <citation type="submission" date="2023-08" db="EMBL/GenBank/DDBJ databases">
        <title>Black Yeasts Isolated from many extreme environments.</title>
        <authorList>
            <person name="Coleine C."/>
            <person name="Stajich J.E."/>
            <person name="Selbmann L."/>
        </authorList>
    </citation>
    <scope>NUCLEOTIDE SEQUENCE [LARGE SCALE GENOMIC DNA]</scope>
    <source>
        <strain evidence="4 5">CCFEE 5792</strain>
    </source>
</reference>
<evidence type="ECO:0000256" key="1">
    <source>
        <dbReference type="ARBA" id="ARBA00006328"/>
    </source>
</evidence>
<organism evidence="4 5">
    <name type="scientific">Exophiala bonariae</name>
    <dbReference type="NCBI Taxonomy" id="1690606"/>
    <lineage>
        <taxon>Eukaryota</taxon>
        <taxon>Fungi</taxon>
        <taxon>Dikarya</taxon>
        <taxon>Ascomycota</taxon>
        <taxon>Pezizomycotina</taxon>
        <taxon>Eurotiomycetes</taxon>
        <taxon>Chaetothyriomycetidae</taxon>
        <taxon>Chaetothyriales</taxon>
        <taxon>Herpotrichiellaceae</taxon>
        <taxon>Exophiala</taxon>
    </lineage>
</organism>
<evidence type="ECO:0000313" key="4">
    <source>
        <dbReference type="EMBL" id="KAK5052510.1"/>
    </source>
</evidence>
<dbReference type="Pfam" id="PF05368">
    <property type="entry name" value="NmrA"/>
    <property type="match status" value="1"/>
</dbReference>
<dbReference type="PANTHER" id="PTHR42748:SF7">
    <property type="entry name" value="NMRA LIKE REDOX SENSOR 1-RELATED"/>
    <property type="match status" value="1"/>
</dbReference>
<dbReference type="CDD" id="cd05251">
    <property type="entry name" value="NmrA_like_SDR_a"/>
    <property type="match status" value="1"/>
</dbReference>
<dbReference type="AlphaFoldDB" id="A0AAV9N9I3"/>
<proteinExistence type="inferred from homology"/>
<comment type="similarity">
    <text evidence="1">Belongs to the NmrA-type oxidoreductase family.</text>
</comment>
<dbReference type="RefSeq" id="XP_064706210.1">
    <property type="nucleotide sequence ID" value="XM_064845985.1"/>
</dbReference>
<comment type="caution">
    <text evidence="4">The sequence shown here is derived from an EMBL/GenBank/DDBJ whole genome shotgun (WGS) entry which is preliminary data.</text>
</comment>
<dbReference type="Gene3D" id="3.40.50.720">
    <property type="entry name" value="NAD(P)-binding Rossmann-like Domain"/>
    <property type="match status" value="1"/>
</dbReference>
<dbReference type="GeneID" id="89970583"/>
<dbReference type="Gene3D" id="3.90.25.10">
    <property type="entry name" value="UDP-galactose 4-epimerase, domain 1"/>
    <property type="match status" value="1"/>
</dbReference>
<sequence>MPRRILITGATGNQGGSVARLLLQSPSDFTVRALTRNPNSEAAKALKEAGAEVVKGDLTDRNSLGAAFNGCWGAFVATNFYDSTITNDPASEETQGRHAAHAALQAGVECFVWSTLPSSLEISKGKVLCEIYEGKHRVDSYIQEIGLPAAFVFTGNFYENQVFRSHVVEYDDHIEFKQPIIKGDVKLHMLWVERDLAAIVKAILTRWETTREELLYQHLYAMDAVRTPHEICAIIEQGSNFPPTSEQTKHEDC</sequence>
<feature type="domain" description="NmrA-like" evidence="3">
    <location>
        <begin position="3"/>
        <end position="239"/>
    </location>
</feature>
<protein>
    <recommendedName>
        <fullName evidence="3">NmrA-like domain-containing protein</fullName>
    </recommendedName>
</protein>
<gene>
    <name evidence="4" type="ORF">LTR84_002374</name>
</gene>
<accession>A0AAV9N9I3</accession>
<dbReference type="SUPFAM" id="SSF51735">
    <property type="entry name" value="NAD(P)-binding Rossmann-fold domains"/>
    <property type="match status" value="1"/>
</dbReference>